<dbReference type="AlphaFoldDB" id="A0A0K9NRN1"/>
<evidence type="ECO:0000256" key="8">
    <source>
        <dbReference type="PROSITE-ProRule" id="PRU00071"/>
    </source>
</evidence>
<evidence type="ECO:0000256" key="7">
    <source>
        <dbReference type="ARBA" id="ARBA00023242"/>
    </source>
</evidence>
<organism evidence="12 13">
    <name type="scientific">Zostera marina</name>
    <name type="common">Eelgrass</name>
    <dbReference type="NCBI Taxonomy" id="29655"/>
    <lineage>
        <taxon>Eukaryota</taxon>
        <taxon>Viridiplantae</taxon>
        <taxon>Streptophyta</taxon>
        <taxon>Embryophyta</taxon>
        <taxon>Tracheophyta</taxon>
        <taxon>Spermatophyta</taxon>
        <taxon>Magnoliopsida</taxon>
        <taxon>Liliopsida</taxon>
        <taxon>Zosteraceae</taxon>
        <taxon>Zostera</taxon>
    </lineage>
</organism>
<feature type="region of interest" description="Disordered" evidence="10">
    <location>
        <begin position="86"/>
        <end position="118"/>
    </location>
</feature>
<dbReference type="Pfam" id="PF02701">
    <property type="entry name" value="Zn_ribbon_Dof"/>
    <property type="match status" value="1"/>
</dbReference>
<dbReference type="EMBL" id="LFYR01001785">
    <property type="protein sequence ID" value="KMZ59444.1"/>
    <property type="molecule type" value="Genomic_DNA"/>
</dbReference>
<comment type="caution">
    <text evidence="12">The sequence shown here is derived from an EMBL/GenBank/DDBJ whole genome shotgun (WGS) entry which is preliminary data.</text>
</comment>
<keyword evidence="13" id="KW-1185">Reference proteome</keyword>
<dbReference type="GO" id="GO:0003700">
    <property type="term" value="F:DNA-binding transcription factor activity"/>
    <property type="evidence" value="ECO:0007669"/>
    <property type="project" value="UniProtKB-UniRule"/>
</dbReference>
<sequence>MDSTLPVTVLANEAAGSNDQRKGGRRRSVSGLQPPSVEDVFNCPRCDSPNTKFCYYNNYSLTQPRHYCKACRRYWTRGGTLRNVPIGGGCRKNKKSKSSHYSSSSPPSSSSSSSFTTTPSMDSGSSPFKLFHQLSSSYFNLGTSTELFPSSRFKYSTSTSGCGLLANEFSNISISNSSQGQGVVGARGSPVVSSDLLDGVVNAPDFSQYSITRNTSMMDNTCALASNINEPSPSINTTQDLYWKLQQQRLGFNIPYGGQGHQTNIITTKEITSTSTACIHHQNQNQHHRSVSFHAPVYTESDLSLVPAINVASFLGDEGMITTPSNHHHQYWLNNTDGGGSSNWNNTTRSNNTDENCTDVLKTLKEMHHLITALPFGSN</sequence>
<dbReference type="Proteomes" id="UP000036987">
    <property type="component" value="Unassembled WGS sequence"/>
</dbReference>
<keyword evidence="3 9" id="KW-0862">Zinc</keyword>
<dbReference type="GO" id="GO:0005634">
    <property type="term" value="C:nucleus"/>
    <property type="evidence" value="ECO:0007669"/>
    <property type="project" value="UniProtKB-SubCell"/>
</dbReference>
<dbReference type="GO" id="GO:0003677">
    <property type="term" value="F:DNA binding"/>
    <property type="evidence" value="ECO:0007669"/>
    <property type="project" value="UniProtKB-UniRule"/>
</dbReference>
<evidence type="ECO:0000256" key="5">
    <source>
        <dbReference type="ARBA" id="ARBA00023125"/>
    </source>
</evidence>
<accession>A0A0K9NRN1</accession>
<evidence type="ECO:0000313" key="13">
    <source>
        <dbReference type="Proteomes" id="UP000036987"/>
    </source>
</evidence>
<keyword evidence="1 9" id="KW-0479">Metal-binding</keyword>
<protein>
    <recommendedName>
        <fullName evidence="9">Dof zinc finger protein</fullName>
    </recommendedName>
</protein>
<name>A0A0K9NRN1_ZOSMR</name>
<dbReference type="InterPro" id="IPR045174">
    <property type="entry name" value="Dof"/>
</dbReference>
<comment type="subcellular location">
    <subcellularLocation>
        <location evidence="8 9">Nucleus</location>
    </subcellularLocation>
</comment>
<dbReference type="PROSITE" id="PS01361">
    <property type="entry name" value="ZF_DOF_1"/>
    <property type="match status" value="1"/>
</dbReference>
<evidence type="ECO:0000313" key="12">
    <source>
        <dbReference type="EMBL" id="KMZ59444.1"/>
    </source>
</evidence>
<keyword evidence="2 8" id="KW-0863">Zinc-finger</keyword>
<dbReference type="InterPro" id="IPR003851">
    <property type="entry name" value="Znf_Dof"/>
</dbReference>
<keyword evidence="6 9" id="KW-0804">Transcription</keyword>
<gene>
    <name evidence="12" type="ORF">ZOSMA_68G00310</name>
</gene>
<feature type="region of interest" description="Disordered" evidence="10">
    <location>
        <begin position="13"/>
        <end position="34"/>
    </location>
</feature>
<evidence type="ECO:0000259" key="11">
    <source>
        <dbReference type="PROSITE" id="PS50884"/>
    </source>
</evidence>
<proteinExistence type="predicted"/>
<comment type="function">
    <text evidence="9">Transcription factor that binds specifically to a 5'-AA[AG]G-3' consensus core sequence.</text>
</comment>
<keyword evidence="7 8" id="KW-0539">Nucleus</keyword>
<keyword evidence="4 9" id="KW-0805">Transcription regulation</keyword>
<reference evidence="13" key="1">
    <citation type="journal article" date="2016" name="Nature">
        <title>The genome of the seagrass Zostera marina reveals angiosperm adaptation to the sea.</title>
        <authorList>
            <person name="Olsen J.L."/>
            <person name="Rouze P."/>
            <person name="Verhelst B."/>
            <person name="Lin Y.-C."/>
            <person name="Bayer T."/>
            <person name="Collen J."/>
            <person name="Dattolo E."/>
            <person name="De Paoli E."/>
            <person name="Dittami S."/>
            <person name="Maumus F."/>
            <person name="Michel G."/>
            <person name="Kersting A."/>
            <person name="Lauritano C."/>
            <person name="Lohaus R."/>
            <person name="Toepel M."/>
            <person name="Tonon T."/>
            <person name="Vanneste K."/>
            <person name="Amirebrahimi M."/>
            <person name="Brakel J."/>
            <person name="Bostroem C."/>
            <person name="Chovatia M."/>
            <person name="Grimwood J."/>
            <person name="Jenkins J.W."/>
            <person name="Jueterbock A."/>
            <person name="Mraz A."/>
            <person name="Stam W.T."/>
            <person name="Tice H."/>
            <person name="Bornberg-Bauer E."/>
            <person name="Green P.J."/>
            <person name="Pearson G.A."/>
            <person name="Procaccini G."/>
            <person name="Duarte C.M."/>
            <person name="Schmutz J."/>
            <person name="Reusch T.B.H."/>
            <person name="Van de Peer Y."/>
        </authorList>
    </citation>
    <scope>NUCLEOTIDE SEQUENCE [LARGE SCALE GENOMIC DNA]</scope>
    <source>
        <strain evidence="13">cv. Finnish</strain>
    </source>
</reference>
<dbReference type="OrthoDB" id="1927254at2759"/>
<dbReference type="PANTHER" id="PTHR31992:SF313">
    <property type="entry name" value="DOF ZINC FINGER PROTEIN DOF5.7"/>
    <property type="match status" value="1"/>
</dbReference>
<dbReference type="PROSITE" id="PS50884">
    <property type="entry name" value="ZF_DOF_2"/>
    <property type="match status" value="1"/>
</dbReference>
<evidence type="ECO:0000256" key="2">
    <source>
        <dbReference type="ARBA" id="ARBA00022771"/>
    </source>
</evidence>
<dbReference type="PANTHER" id="PTHR31992">
    <property type="entry name" value="DOF ZINC FINGER PROTEIN DOF1.4-RELATED"/>
    <property type="match status" value="1"/>
</dbReference>
<evidence type="ECO:0000256" key="9">
    <source>
        <dbReference type="RuleBase" id="RU369094"/>
    </source>
</evidence>
<evidence type="ECO:0000256" key="1">
    <source>
        <dbReference type="ARBA" id="ARBA00022723"/>
    </source>
</evidence>
<evidence type="ECO:0000256" key="6">
    <source>
        <dbReference type="ARBA" id="ARBA00023163"/>
    </source>
</evidence>
<feature type="compositionally biased region" description="Low complexity" evidence="10">
    <location>
        <begin position="99"/>
        <end position="118"/>
    </location>
</feature>
<evidence type="ECO:0000256" key="4">
    <source>
        <dbReference type="ARBA" id="ARBA00023015"/>
    </source>
</evidence>
<dbReference type="GO" id="GO:0008270">
    <property type="term" value="F:zinc ion binding"/>
    <property type="evidence" value="ECO:0007669"/>
    <property type="project" value="UniProtKB-KW"/>
</dbReference>
<feature type="domain" description="Dof-type" evidence="11">
    <location>
        <begin position="41"/>
        <end position="95"/>
    </location>
</feature>
<evidence type="ECO:0000256" key="10">
    <source>
        <dbReference type="SAM" id="MobiDB-lite"/>
    </source>
</evidence>
<evidence type="ECO:0000256" key="3">
    <source>
        <dbReference type="ARBA" id="ARBA00022833"/>
    </source>
</evidence>
<keyword evidence="5 8" id="KW-0238">DNA-binding</keyword>